<gene>
    <name evidence="1" type="ORF">HJC23_000444</name>
</gene>
<proteinExistence type="predicted"/>
<dbReference type="Proteomes" id="UP001516023">
    <property type="component" value="Unassembled WGS sequence"/>
</dbReference>
<dbReference type="AlphaFoldDB" id="A0ABD3QC88"/>
<evidence type="ECO:0000313" key="2">
    <source>
        <dbReference type="Proteomes" id="UP001516023"/>
    </source>
</evidence>
<evidence type="ECO:0000313" key="1">
    <source>
        <dbReference type="EMBL" id="KAL3797106.1"/>
    </source>
</evidence>
<reference evidence="1 2" key="1">
    <citation type="journal article" date="2020" name="G3 (Bethesda)">
        <title>Improved Reference Genome for Cyclotella cryptica CCMP332, a Model for Cell Wall Morphogenesis, Salinity Adaptation, and Lipid Production in Diatoms (Bacillariophyta).</title>
        <authorList>
            <person name="Roberts W.R."/>
            <person name="Downey K.M."/>
            <person name="Ruck E.C."/>
            <person name="Traller J.C."/>
            <person name="Alverson A.J."/>
        </authorList>
    </citation>
    <scope>NUCLEOTIDE SEQUENCE [LARGE SCALE GENOMIC DNA]</scope>
    <source>
        <strain evidence="1 2">CCMP332</strain>
    </source>
</reference>
<protein>
    <submittedName>
        <fullName evidence="1">Uncharacterized protein</fullName>
    </submittedName>
</protein>
<dbReference type="EMBL" id="JABMIG020000057">
    <property type="protein sequence ID" value="KAL3797106.1"/>
    <property type="molecule type" value="Genomic_DNA"/>
</dbReference>
<name>A0ABD3QC88_9STRA</name>
<accession>A0ABD3QC88</accession>
<comment type="caution">
    <text evidence="1">The sequence shown here is derived from an EMBL/GenBank/DDBJ whole genome shotgun (WGS) entry which is preliminary data.</text>
</comment>
<sequence>MIQGSTASALMQSDVPAEALARGVNNIINNTIGFVEMMTDNENCTVIPTDLMDGDHQFTDVPCCNR</sequence>
<keyword evidence="2" id="KW-1185">Reference proteome</keyword>
<organism evidence="1 2">
    <name type="scientific">Cyclotella cryptica</name>
    <dbReference type="NCBI Taxonomy" id="29204"/>
    <lineage>
        <taxon>Eukaryota</taxon>
        <taxon>Sar</taxon>
        <taxon>Stramenopiles</taxon>
        <taxon>Ochrophyta</taxon>
        <taxon>Bacillariophyta</taxon>
        <taxon>Coscinodiscophyceae</taxon>
        <taxon>Thalassiosirophycidae</taxon>
        <taxon>Stephanodiscales</taxon>
        <taxon>Stephanodiscaceae</taxon>
        <taxon>Cyclotella</taxon>
    </lineage>
</organism>